<evidence type="ECO:0000313" key="4">
    <source>
        <dbReference type="Proteomes" id="UP000243579"/>
    </source>
</evidence>
<dbReference type="Gene3D" id="1.25.10.10">
    <property type="entry name" value="Leucine-rich Repeat Variant"/>
    <property type="match status" value="1"/>
</dbReference>
<dbReference type="InterPro" id="IPR034085">
    <property type="entry name" value="TOG"/>
</dbReference>
<dbReference type="AlphaFoldDB" id="A0A1V9YYX2"/>
<dbReference type="OrthoDB" id="46159at2759"/>
<keyword evidence="1" id="KW-0175">Coiled coil</keyword>
<dbReference type="STRING" id="1202772.A0A1V9YYX2"/>
<dbReference type="SMART" id="SM01349">
    <property type="entry name" value="TOG"/>
    <property type="match status" value="1"/>
</dbReference>
<accession>A0A1V9YYX2</accession>
<evidence type="ECO:0000256" key="1">
    <source>
        <dbReference type="SAM" id="Coils"/>
    </source>
</evidence>
<evidence type="ECO:0000313" key="3">
    <source>
        <dbReference type="EMBL" id="OQR91014.1"/>
    </source>
</evidence>
<dbReference type="SUPFAM" id="SSF48371">
    <property type="entry name" value="ARM repeat"/>
    <property type="match status" value="1"/>
</dbReference>
<reference evidence="3 4" key="1">
    <citation type="journal article" date="2014" name="Genome Biol. Evol.">
        <title>The secreted proteins of Achlya hypogyna and Thraustotheca clavata identify the ancestral oomycete secretome and reveal gene acquisitions by horizontal gene transfer.</title>
        <authorList>
            <person name="Misner I."/>
            <person name="Blouin N."/>
            <person name="Leonard G."/>
            <person name="Richards T.A."/>
            <person name="Lane C.E."/>
        </authorList>
    </citation>
    <scope>NUCLEOTIDE SEQUENCE [LARGE SCALE GENOMIC DNA]</scope>
    <source>
        <strain evidence="3 4">ATCC 48635</strain>
    </source>
</reference>
<evidence type="ECO:0000259" key="2">
    <source>
        <dbReference type="SMART" id="SM01349"/>
    </source>
</evidence>
<feature type="domain" description="TOG" evidence="2">
    <location>
        <begin position="6"/>
        <end position="238"/>
    </location>
</feature>
<name>A0A1V9YYX2_ACHHY</name>
<feature type="coiled-coil region" evidence="1">
    <location>
        <begin position="735"/>
        <end position="920"/>
    </location>
</feature>
<feature type="coiled-coil region" evidence="1">
    <location>
        <begin position="1051"/>
        <end position="1078"/>
    </location>
</feature>
<dbReference type="EMBL" id="JNBR01000559">
    <property type="protein sequence ID" value="OQR91014.1"/>
    <property type="molecule type" value="Genomic_DNA"/>
</dbReference>
<organism evidence="3 4">
    <name type="scientific">Achlya hypogyna</name>
    <name type="common">Oomycete</name>
    <name type="synonym">Protoachlya hypogyna</name>
    <dbReference type="NCBI Taxonomy" id="1202772"/>
    <lineage>
        <taxon>Eukaryota</taxon>
        <taxon>Sar</taxon>
        <taxon>Stramenopiles</taxon>
        <taxon>Oomycota</taxon>
        <taxon>Saprolegniomycetes</taxon>
        <taxon>Saprolegniales</taxon>
        <taxon>Achlyaceae</taxon>
        <taxon>Achlya</taxon>
    </lineage>
</organism>
<dbReference type="InterPro" id="IPR024395">
    <property type="entry name" value="CLASP_N_dom"/>
</dbReference>
<protein>
    <recommendedName>
        <fullName evidence="2">TOG domain-containing protein</fullName>
    </recommendedName>
</protein>
<keyword evidence="4" id="KW-1185">Reference proteome</keyword>
<gene>
    <name evidence="3" type="ORF">ACHHYP_05034</name>
</gene>
<dbReference type="Pfam" id="PF12348">
    <property type="entry name" value="CLASP_N"/>
    <property type="match status" value="1"/>
</dbReference>
<dbReference type="PANTHER" id="PTHR45615:SF80">
    <property type="entry name" value="GRIP DOMAIN-CONTAINING PROTEIN"/>
    <property type="match status" value="1"/>
</dbReference>
<dbReference type="Proteomes" id="UP000243579">
    <property type="component" value="Unassembled WGS sequence"/>
</dbReference>
<proteinExistence type="predicted"/>
<feature type="coiled-coil region" evidence="1">
    <location>
        <begin position="463"/>
        <end position="556"/>
    </location>
</feature>
<sequence length="1173" mass="130448">MQATLGWRSRQSPLDGFAARLKVSDEEWKLKVEALRDVLAFVAANTGAISQENLSCLVVPFRSMFLELRSAVVKEACEVFAKIAELLGQKTKLFISNVFSTMIDARGGTNKVNSSAIHSCIERVLKVVMSRHILSTFFYVSKTSKNSQMRDACVQYMLILLKHWSLAHLDPHRLQIQDFISNALSDASPTSRETGRTCYSAFAIIWPEWKDSFLMTLDPSVKKHLARQLEVVTVNAHTASPRETLMPKAIVTPQSQKRKILTNITNTPDTVKRRRNLPPAKANGVLTARAKVSLWRVGDAHATSKQTGEVENVAAQATPAIAVKTPHSNHETLKSLSASSPVTISESGIDSPSPELYFDLLCEKKSMEKKLGALQAKYIAKSDALALAQESLELTKMQREDAAARQATAATSANAVLEELSDQVASMSIKLQEKDTMILSLELNLNESRTALQQTSVMLTDYNASKEQEVSALKAQVAALELQSSLQASMNNTSVHNDAHVADLQAQVDELAKEKAVLKDEVGCMDETISSLQASLFEEQQQVELMKQELAAFKQASTSSEQADQLRIQLQDQLAIVEALHIECAKRDADAAVLTGRVAALSQSVEGNDVKLALALKENSTLRSELDDLRAKAEELTTNEAVLVSKLEALQARRALELLSAKDVTAQLQAEVASRKDEASTLLAENLSLTQARDAAMNQHDEMAACLEETTGLVALYKAKLEQQGSEGVNLEHDLALAETEKQALRTANNELTTTSNQLAKRVRDLEEMHDMQKDLYETLRAKLEHSANEGQQLRGTLTVTSEELEHAEERAKLLHEDVVELQDRVQDLTTEVRCLQECLEAAEKERDKRQVTVDALEQQLLALQEDDFQRQCRYEDTVKIKTASISLLERQVKDLEAQLTQTQEQNSALQLHCETLETRAFVSSKEREDQVLKWQSDQTAFLNEKEVLVLTNTRLAKEISEWKASTEAKQGVIDDLQGRVRTLETALAQWTEKEIAWATQKQRLESTIAERSEAMVRHEESLASVEIALHSSKATIIGLEAERCDLGNEVKRLERISQSMEKALADVEAKKVLLQNQVIVGLERLREYKIEKAEPTEAVIAISEPVLETPSPVQHTAPLRQAQPVDTAWKLKASMAPSLFQVRPSKANVKAQRQLNDANLLKRFESRHLPQS</sequence>
<dbReference type="InterPro" id="IPR011989">
    <property type="entry name" value="ARM-like"/>
</dbReference>
<feature type="coiled-coil region" evidence="1">
    <location>
        <begin position="612"/>
        <end position="653"/>
    </location>
</feature>
<comment type="caution">
    <text evidence="3">The sequence shown here is derived from an EMBL/GenBank/DDBJ whole genome shotgun (WGS) entry which is preliminary data.</text>
</comment>
<dbReference type="InterPro" id="IPR016024">
    <property type="entry name" value="ARM-type_fold"/>
</dbReference>
<dbReference type="PANTHER" id="PTHR45615">
    <property type="entry name" value="MYOSIN HEAVY CHAIN, NON-MUSCLE"/>
    <property type="match status" value="1"/>
</dbReference>